<gene>
    <name evidence="1" type="ORF">BDA99DRAFT_558566</name>
</gene>
<evidence type="ECO:0000313" key="2">
    <source>
        <dbReference type="Proteomes" id="UP001209540"/>
    </source>
</evidence>
<keyword evidence="2" id="KW-1185">Reference proteome</keyword>
<sequence length="165" mass="19103">MPKCMLKYKRQGGQWLDGKRIDIHYVLINPCLANIPPVIVEVQNTVENAFFRRLQQYCSHVYHMHNNVDPIALTLCVKTIRKEIVNDVKDSNSLEFKHDPTAKLLYSAAMHALDHQVQQNDATVDVLIYLCLETRNQFKRIYEAFYEDNEAGFKRPCAYTSAGIL</sequence>
<name>A0AAD5K2P5_9FUNG</name>
<reference evidence="1" key="2">
    <citation type="submission" date="2023-02" db="EMBL/GenBank/DDBJ databases">
        <authorList>
            <consortium name="DOE Joint Genome Institute"/>
            <person name="Mondo S.J."/>
            <person name="Chang Y."/>
            <person name="Wang Y."/>
            <person name="Ahrendt S."/>
            <person name="Andreopoulos W."/>
            <person name="Barry K."/>
            <person name="Beard J."/>
            <person name="Benny G.L."/>
            <person name="Blankenship S."/>
            <person name="Bonito G."/>
            <person name="Cuomo C."/>
            <person name="Desiro A."/>
            <person name="Gervers K.A."/>
            <person name="Hundley H."/>
            <person name="Kuo A."/>
            <person name="LaButti K."/>
            <person name="Lang B.F."/>
            <person name="Lipzen A."/>
            <person name="O'Donnell K."/>
            <person name="Pangilinan J."/>
            <person name="Reynolds N."/>
            <person name="Sandor L."/>
            <person name="Smith M.W."/>
            <person name="Tsang A."/>
            <person name="Grigoriev I.V."/>
            <person name="Stajich J.E."/>
            <person name="Spatafora J.W."/>
        </authorList>
    </citation>
    <scope>NUCLEOTIDE SEQUENCE</scope>
    <source>
        <strain evidence="1">RSA 2281</strain>
    </source>
</reference>
<dbReference type="AlphaFoldDB" id="A0AAD5K2P5"/>
<accession>A0AAD5K2P5</accession>
<protein>
    <submittedName>
        <fullName evidence="1">Uncharacterized protein</fullName>
    </submittedName>
</protein>
<dbReference type="EMBL" id="JAIXMP010000010">
    <property type="protein sequence ID" value="KAI9266489.1"/>
    <property type="molecule type" value="Genomic_DNA"/>
</dbReference>
<comment type="caution">
    <text evidence="1">The sequence shown here is derived from an EMBL/GenBank/DDBJ whole genome shotgun (WGS) entry which is preliminary data.</text>
</comment>
<reference evidence="1" key="1">
    <citation type="journal article" date="2022" name="IScience">
        <title>Evolution of zygomycete secretomes and the origins of terrestrial fungal ecologies.</title>
        <authorList>
            <person name="Chang Y."/>
            <person name="Wang Y."/>
            <person name="Mondo S."/>
            <person name="Ahrendt S."/>
            <person name="Andreopoulos W."/>
            <person name="Barry K."/>
            <person name="Beard J."/>
            <person name="Benny G.L."/>
            <person name="Blankenship S."/>
            <person name="Bonito G."/>
            <person name="Cuomo C."/>
            <person name="Desiro A."/>
            <person name="Gervers K.A."/>
            <person name="Hundley H."/>
            <person name="Kuo A."/>
            <person name="LaButti K."/>
            <person name="Lang B.F."/>
            <person name="Lipzen A."/>
            <person name="O'Donnell K."/>
            <person name="Pangilinan J."/>
            <person name="Reynolds N."/>
            <person name="Sandor L."/>
            <person name="Smith M.E."/>
            <person name="Tsang A."/>
            <person name="Grigoriev I.V."/>
            <person name="Stajich J.E."/>
            <person name="Spatafora J.W."/>
        </authorList>
    </citation>
    <scope>NUCLEOTIDE SEQUENCE</scope>
    <source>
        <strain evidence="1">RSA 2281</strain>
    </source>
</reference>
<evidence type="ECO:0000313" key="1">
    <source>
        <dbReference type="EMBL" id="KAI9266489.1"/>
    </source>
</evidence>
<dbReference type="Proteomes" id="UP001209540">
    <property type="component" value="Unassembled WGS sequence"/>
</dbReference>
<organism evidence="1 2">
    <name type="scientific">Phascolomyces articulosus</name>
    <dbReference type="NCBI Taxonomy" id="60185"/>
    <lineage>
        <taxon>Eukaryota</taxon>
        <taxon>Fungi</taxon>
        <taxon>Fungi incertae sedis</taxon>
        <taxon>Mucoromycota</taxon>
        <taxon>Mucoromycotina</taxon>
        <taxon>Mucoromycetes</taxon>
        <taxon>Mucorales</taxon>
        <taxon>Lichtheimiaceae</taxon>
        <taxon>Phascolomyces</taxon>
    </lineage>
</organism>
<proteinExistence type="predicted"/>